<protein>
    <submittedName>
        <fullName evidence="1">Uncharacterized protein</fullName>
    </submittedName>
</protein>
<keyword evidence="1" id="KW-0614">Plasmid</keyword>
<keyword evidence="2" id="KW-1185">Reference proteome</keyword>
<dbReference type="KEGG" id="rhl:LPU83_pLPU83c_0756"/>
<dbReference type="RefSeq" id="WP_024315582.1">
    <property type="nucleotide sequence ID" value="NZ_ATTO01000023.1"/>
</dbReference>
<accession>W6RR36</accession>
<organism evidence="1 2">
    <name type="scientific">Rhizobium favelukesii</name>
    <dbReference type="NCBI Taxonomy" id="348824"/>
    <lineage>
        <taxon>Bacteria</taxon>
        <taxon>Pseudomonadati</taxon>
        <taxon>Pseudomonadota</taxon>
        <taxon>Alphaproteobacteria</taxon>
        <taxon>Hyphomicrobiales</taxon>
        <taxon>Rhizobiaceae</taxon>
        <taxon>Rhizobium/Agrobacterium group</taxon>
        <taxon>Rhizobium</taxon>
    </lineage>
</organism>
<dbReference type="EMBL" id="HG916854">
    <property type="protein sequence ID" value="CDM61318.1"/>
    <property type="molecule type" value="Genomic_DNA"/>
</dbReference>
<dbReference type="Proteomes" id="UP000019443">
    <property type="component" value="Plasmid pLPU83c"/>
</dbReference>
<dbReference type="PATRIC" id="fig|348824.6.peg.5523"/>
<sequence>MEKFQWFKPALTGAVCGAIALAIVGFSWGGWVTGSSAKRSAGVERTSAIAAALTPYCLERAKTDPASARIMAELNAAGTYGRSDIVKKAGWATPLGTTEPNADLAQACQIALGTAG</sequence>
<gene>
    <name evidence="1" type="ORF">LPU83_pLPU83c_0756</name>
</gene>
<geneLocation type="plasmid" evidence="1 2">
    <name>pLPU83c</name>
</geneLocation>
<dbReference type="HOGENOM" id="CLU_145233_0_0_5"/>
<evidence type="ECO:0000313" key="2">
    <source>
        <dbReference type="Proteomes" id="UP000019443"/>
    </source>
</evidence>
<evidence type="ECO:0000313" key="1">
    <source>
        <dbReference type="EMBL" id="CDM61318.1"/>
    </source>
</evidence>
<reference evidence="1" key="1">
    <citation type="submission" date="2013-11" db="EMBL/GenBank/DDBJ databases">
        <title>Draft genome sequence of the broad-host-range Rhizobium sp. LPU83 strain, a member of the low-genetic diversity Oregon-like Rhizobium sp. group.</title>
        <authorList>
            <person name="Wibberg D."/>
            <person name="Puehler A."/>
            <person name="Schlueter A."/>
        </authorList>
    </citation>
    <scope>NUCLEOTIDE SEQUENCE [LARGE SCALE GENOMIC DNA]</scope>
    <source>
        <strain evidence="1">LPU83</strain>
        <plasmid evidence="1">pLPU83c</plasmid>
    </source>
</reference>
<name>W6RR36_9HYPH</name>
<dbReference type="AlphaFoldDB" id="W6RR36"/>
<proteinExistence type="predicted"/>